<proteinExistence type="predicted"/>
<reference evidence="1" key="1">
    <citation type="submission" date="2021-02" db="EMBL/GenBank/DDBJ databases">
        <authorList>
            <person name="Dougan E. K."/>
            <person name="Rhodes N."/>
            <person name="Thang M."/>
            <person name="Chan C."/>
        </authorList>
    </citation>
    <scope>NUCLEOTIDE SEQUENCE</scope>
</reference>
<keyword evidence="2" id="KW-1185">Reference proteome</keyword>
<evidence type="ECO:0000313" key="2">
    <source>
        <dbReference type="Proteomes" id="UP000654075"/>
    </source>
</evidence>
<comment type="caution">
    <text evidence="1">The sequence shown here is derived from an EMBL/GenBank/DDBJ whole genome shotgun (WGS) entry which is preliminary data.</text>
</comment>
<evidence type="ECO:0000313" key="1">
    <source>
        <dbReference type="EMBL" id="CAE8593471.1"/>
    </source>
</evidence>
<organism evidence="1 2">
    <name type="scientific">Polarella glacialis</name>
    <name type="common">Dinoflagellate</name>
    <dbReference type="NCBI Taxonomy" id="89957"/>
    <lineage>
        <taxon>Eukaryota</taxon>
        <taxon>Sar</taxon>
        <taxon>Alveolata</taxon>
        <taxon>Dinophyceae</taxon>
        <taxon>Suessiales</taxon>
        <taxon>Suessiaceae</taxon>
        <taxon>Polarella</taxon>
    </lineage>
</organism>
<protein>
    <submittedName>
        <fullName evidence="1">Uncharacterized protein</fullName>
    </submittedName>
</protein>
<dbReference type="Proteomes" id="UP000654075">
    <property type="component" value="Unassembled WGS sequence"/>
</dbReference>
<feature type="non-terminal residue" evidence="1">
    <location>
        <position position="156"/>
    </location>
</feature>
<accession>A0A813E3U5</accession>
<dbReference type="EMBL" id="CAJNNV010006366">
    <property type="protein sequence ID" value="CAE8593471.1"/>
    <property type="molecule type" value="Genomic_DNA"/>
</dbReference>
<gene>
    <name evidence="1" type="ORF">PGLA1383_LOCUS12063</name>
</gene>
<name>A0A813E3U5_POLGL</name>
<dbReference type="AlphaFoldDB" id="A0A813E3U5"/>
<sequence>HGQQQYENTFPDSLQDMGANMCWIQEWFQESWPLENAQGSSSYNHLTNQKGMRMDIIEEPEQPRPEAVLVFGDRDAGFCKSFLEKAPAQRLSHVQYYEYLDTAAGAVPDVERLKGLLSGRHWDLVVYGCGIDQPSDSSMAGVLSHMEDVSRLYLEI</sequence>
<feature type="non-terminal residue" evidence="1">
    <location>
        <position position="1"/>
    </location>
</feature>